<evidence type="ECO:0000313" key="3">
    <source>
        <dbReference type="Proteomes" id="UP001391051"/>
    </source>
</evidence>
<name>A0ABR1QHK0_9PEZI</name>
<evidence type="ECO:0000313" key="2">
    <source>
        <dbReference type="EMBL" id="KAK7956221.1"/>
    </source>
</evidence>
<organism evidence="2 3">
    <name type="scientific">Apiospora aurea</name>
    <dbReference type="NCBI Taxonomy" id="335848"/>
    <lineage>
        <taxon>Eukaryota</taxon>
        <taxon>Fungi</taxon>
        <taxon>Dikarya</taxon>
        <taxon>Ascomycota</taxon>
        <taxon>Pezizomycotina</taxon>
        <taxon>Sordariomycetes</taxon>
        <taxon>Xylariomycetidae</taxon>
        <taxon>Amphisphaeriales</taxon>
        <taxon>Apiosporaceae</taxon>
        <taxon>Apiospora</taxon>
    </lineage>
</organism>
<reference evidence="2 3" key="1">
    <citation type="submission" date="2023-01" db="EMBL/GenBank/DDBJ databases">
        <title>Analysis of 21 Apiospora genomes using comparative genomics revels a genus with tremendous synthesis potential of carbohydrate active enzymes and secondary metabolites.</title>
        <authorList>
            <person name="Sorensen T."/>
        </authorList>
    </citation>
    <scope>NUCLEOTIDE SEQUENCE [LARGE SCALE GENOMIC DNA]</scope>
    <source>
        <strain evidence="2 3">CBS 24483</strain>
    </source>
</reference>
<comment type="caution">
    <text evidence="2">The sequence shown here is derived from an EMBL/GenBank/DDBJ whole genome shotgun (WGS) entry which is preliminary data.</text>
</comment>
<gene>
    <name evidence="2" type="ORF">PG986_005443</name>
</gene>
<dbReference type="RefSeq" id="XP_066701527.1">
    <property type="nucleotide sequence ID" value="XM_066841665.1"/>
</dbReference>
<sequence length="84" mass="9297">MDPSNKHSASVPNAATSHASTDGYRSRRRDFRLTGQLEHEHSLPHWQVPELAQEQEPEEVQEQPMLNMLPTIAAAAAAATSLRP</sequence>
<feature type="region of interest" description="Disordered" evidence="1">
    <location>
        <begin position="1"/>
        <end position="61"/>
    </location>
</feature>
<accession>A0ABR1QHK0</accession>
<keyword evidence="3" id="KW-1185">Reference proteome</keyword>
<dbReference type="GeneID" id="92074727"/>
<dbReference type="Proteomes" id="UP001391051">
    <property type="component" value="Unassembled WGS sequence"/>
</dbReference>
<proteinExistence type="predicted"/>
<evidence type="ECO:0000256" key="1">
    <source>
        <dbReference type="SAM" id="MobiDB-lite"/>
    </source>
</evidence>
<dbReference type="EMBL" id="JAQQWE010000004">
    <property type="protein sequence ID" value="KAK7956221.1"/>
    <property type="molecule type" value="Genomic_DNA"/>
</dbReference>
<protein>
    <submittedName>
        <fullName evidence="2">Uncharacterized protein</fullName>
    </submittedName>
</protein>
<feature type="compositionally biased region" description="Polar residues" evidence="1">
    <location>
        <begin position="1"/>
        <end position="20"/>
    </location>
</feature>